<comment type="caution">
    <text evidence="1">The sequence shown here is derived from an EMBL/GenBank/DDBJ whole genome shotgun (WGS) entry which is preliminary data.</text>
</comment>
<accession>A0A501WAK4</accession>
<dbReference type="RefSeq" id="WP_140619439.1">
    <property type="nucleotide sequence ID" value="NZ_VFRQ01000001.1"/>
</dbReference>
<dbReference type="Proteomes" id="UP000316727">
    <property type="component" value="Unassembled WGS sequence"/>
</dbReference>
<proteinExistence type="predicted"/>
<dbReference type="EMBL" id="VFRQ01000001">
    <property type="protein sequence ID" value="TPE46418.1"/>
    <property type="molecule type" value="Genomic_DNA"/>
</dbReference>
<reference evidence="1 2" key="1">
    <citation type="submission" date="2019-06" db="EMBL/GenBank/DDBJ databases">
        <title>A novel bacterium of genus Pontibacter, isolated from marine sediment.</title>
        <authorList>
            <person name="Huang H."/>
            <person name="Mo K."/>
            <person name="Hu Y."/>
        </authorList>
    </citation>
    <scope>NUCLEOTIDE SEQUENCE [LARGE SCALE GENOMIC DNA]</scope>
    <source>
        <strain evidence="1 2">HB172049</strain>
    </source>
</reference>
<dbReference type="AlphaFoldDB" id="A0A501WAK4"/>
<protein>
    <submittedName>
        <fullName evidence="1">Uncharacterized protein</fullName>
    </submittedName>
</protein>
<name>A0A501WAK4_9BACT</name>
<evidence type="ECO:0000313" key="2">
    <source>
        <dbReference type="Proteomes" id="UP000316727"/>
    </source>
</evidence>
<evidence type="ECO:0000313" key="1">
    <source>
        <dbReference type="EMBL" id="TPE46418.1"/>
    </source>
</evidence>
<gene>
    <name evidence="1" type="ORF">FJM65_03500</name>
</gene>
<dbReference type="OrthoDB" id="980881at2"/>
<sequence>MKKYKLVEIKEYEKMLEEISESKSIDLDNYDLLLYGGGGQSKSFYRNLQQNSNCQVLWTGWAGPKWSSIFSFIPGQAGLIKILNQQAFKELYYELAAYSVSEVLYVPKFLTPEILNEVRKKTWKTKFELFIDKAPESFLLTSEADEAVDEKGKGVYFIDYFLGEKASKVLKDIVERKTNT</sequence>
<organism evidence="1 2">
    <name type="scientific">Pontibacter mangrovi</name>
    <dbReference type="NCBI Taxonomy" id="2589816"/>
    <lineage>
        <taxon>Bacteria</taxon>
        <taxon>Pseudomonadati</taxon>
        <taxon>Bacteroidota</taxon>
        <taxon>Cytophagia</taxon>
        <taxon>Cytophagales</taxon>
        <taxon>Hymenobacteraceae</taxon>
        <taxon>Pontibacter</taxon>
    </lineage>
</organism>
<keyword evidence="2" id="KW-1185">Reference proteome</keyword>